<dbReference type="CDD" id="cd00063">
    <property type="entry name" value="FN3"/>
    <property type="match status" value="1"/>
</dbReference>
<proteinExistence type="inferred from homology"/>
<evidence type="ECO:0000313" key="12">
    <source>
        <dbReference type="Ensembl" id="ENSAPLP00020015765.1"/>
    </source>
</evidence>
<accession>A0A8B9T4J0</accession>
<name>A0A8B9T4J0_ANAPL</name>
<dbReference type="Proteomes" id="UP000694400">
    <property type="component" value="Chromosome 11"/>
</dbReference>
<dbReference type="FunFam" id="2.60.40.10:FF:000754">
    <property type="entry name" value="Cytokine receptor common subunit gamma"/>
    <property type="match status" value="1"/>
</dbReference>
<evidence type="ECO:0000256" key="5">
    <source>
        <dbReference type="ARBA" id="ARBA00022989"/>
    </source>
</evidence>
<keyword evidence="6" id="KW-0472">Membrane</keyword>
<dbReference type="InterPro" id="IPR013783">
    <property type="entry name" value="Ig-like_fold"/>
</dbReference>
<feature type="compositionally biased region" description="Low complexity" evidence="9">
    <location>
        <begin position="354"/>
        <end position="370"/>
    </location>
</feature>
<keyword evidence="3" id="KW-0812">Transmembrane</keyword>
<keyword evidence="8" id="KW-0325">Glycoprotein</keyword>
<comment type="subcellular location">
    <subcellularLocation>
        <location evidence="1">Membrane</location>
        <topology evidence="1">Single-pass type I membrane protein</topology>
    </subcellularLocation>
</comment>
<feature type="chain" id="PRO_5034597596" evidence="10">
    <location>
        <begin position="25"/>
        <end position="370"/>
    </location>
</feature>
<feature type="domain" description="Fibronectin type-III" evidence="11">
    <location>
        <begin position="125"/>
        <end position="222"/>
    </location>
</feature>
<evidence type="ECO:0000256" key="10">
    <source>
        <dbReference type="SAM" id="SignalP"/>
    </source>
</evidence>
<evidence type="ECO:0000256" key="3">
    <source>
        <dbReference type="ARBA" id="ARBA00022692"/>
    </source>
</evidence>
<dbReference type="Ensembl" id="ENSAPLT00020017014.1">
    <property type="protein sequence ID" value="ENSAPLP00020015765.1"/>
    <property type="gene ID" value="ENSAPLG00020011402.1"/>
</dbReference>
<dbReference type="PROSITE" id="PS50853">
    <property type="entry name" value="FN3"/>
    <property type="match status" value="1"/>
</dbReference>
<reference evidence="12" key="3">
    <citation type="submission" date="2025-09" db="UniProtKB">
        <authorList>
            <consortium name="Ensembl"/>
        </authorList>
    </citation>
    <scope>IDENTIFICATION</scope>
</reference>
<comment type="similarity">
    <text evidence="2">Belongs to the type I cytokine receptor family. Type 5 subfamily.</text>
</comment>
<organism evidence="12 13">
    <name type="scientific">Anas platyrhynchos</name>
    <name type="common">Mallard</name>
    <name type="synonym">Anas boschas</name>
    <dbReference type="NCBI Taxonomy" id="8839"/>
    <lineage>
        <taxon>Eukaryota</taxon>
        <taxon>Metazoa</taxon>
        <taxon>Chordata</taxon>
        <taxon>Craniata</taxon>
        <taxon>Vertebrata</taxon>
        <taxon>Euteleostomi</taxon>
        <taxon>Archelosauria</taxon>
        <taxon>Archosauria</taxon>
        <taxon>Dinosauria</taxon>
        <taxon>Saurischia</taxon>
        <taxon>Theropoda</taxon>
        <taxon>Coelurosauria</taxon>
        <taxon>Aves</taxon>
        <taxon>Neognathae</taxon>
        <taxon>Galloanserae</taxon>
        <taxon>Anseriformes</taxon>
        <taxon>Anatidae</taxon>
        <taxon>Anatinae</taxon>
        <taxon>Anas</taxon>
    </lineage>
</organism>
<dbReference type="PANTHER" id="PTHR23037:SF47">
    <property type="entry name" value="INTERLEUKIN 2 RECEPTOR SUBUNIT GAMMA"/>
    <property type="match status" value="1"/>
</dbReference>
<dbReference type="InterPro" id="IPR048648">
    <property type="entry name" value="CRLF2-like_D2"/>
</dbReference>
<dbReference type="GO" id="GO:0004896">
    <property type="term" value="F:cytokine receptor activity"/>
    <property type="evidence" value="ECO:0007669"/>
    <property type="project" value="InterPro"/>
</dbReference>
<dbReference type="Pfam" id="PF21604">
    <property type="entry name" value="CRLF2_D1"/>
    <property type="match status" value="1"/>
</dbReference>
<evidence type="ECO:0000259" key="11">
    <source>
        <dbReference type="PROSITE" id="PS50853"/>
    </source>
</evidence>
<gene>
    <name evidence="12" type="primary">IL2RG</name>
</gene>
<dbReference type="Gene3D" id="2.60.40.10">
    <property type="entry name" value="Immunoglobulins"/>
    <property type="match status" value="2"/>
</dbReference>
<dbReference type="SMART" id="SM00060">
    <property type="entry name" value="FN3"/>
    <property type="match status" value="1"/>
</dbReference>
<dbReference type="InterPro" id="IPR036116">
    <property type="entry name" value="FN3_sf"/>
</dbReference>
<evidence type="ECO:0000256" key="4">
    <source>
        <dbReference type="ARBA" id="ARBA00022729"/>
    </source>
</evidence>
<feature type="signal peptide" evidence="10">
    <location>
        <begin position="1"/>
        <end position="24"/>
    </location>
</feature>
<feature type="region of interest" description="Disordered" evidence="9">
    <location>
        <begin position="218"/>
        <end position="370"/>
    </location>
</feature>
<evidence type="ECO:0000256" key="6">
    <source>
        <dbReference type="ARBA" id="ARBA00023136"/>
    </source>
</evidence>
<keyword evidence="5" id="KW-1133">Transmembrane helix</keyword>
<dbReference type="InterPro" id="IPR003961">
    <property type="entry name" value="FN3_dom"/>
</dbReference>
<dbReference type="InterPro" id="IPR003531">
    <property type="entry name" value="Hempt_rcpt_S_F1_CS"/>
</dbReference>
<dbReference type="PROSITE" id="PS01355">
    <property type="entry name" value="HEMATOPO_REC_S_F1"/>
    <property type="match status" value="1"/>
</dbReference>
<evidence type="ECO:0000256" key="1">
    <source>
        <dbReference type="ARBA" id="ARBA00004479"/>
    </source>
</evidence>
<evidence type="ECO:0000256" key="2">
    <source>
        <dbReference type="ARBA" id="ARBA00008159"/>
    </source>
</evidence>
<keyword evidence="7" id="KW-0675">Receptor</keyword>
<feature type="compositionally biased region" description="Low complexity" evidence="9">
    <location>
        <begin position="272"/>
        <end position="285"/>
    </location>
</feature>
<dbReference type="SUPFAM" id="SSF49265">
    <property type="entry name" value="Fibronectin type III"/>
    <property type="match status" value="2"/>
</dbReference>
<dbReference type="PANTHER" id="PTHR23037">
    <property type="entry name" value="CYTOKINE RECEPTOR"/>
    <property type="match status" value="1"/>
</dbReference>
<feature type="compositionally biased region" description="Basic and acidic residues" evidence="9">
    <location>
        <begin position="334"/>
        <end position="343"/>
    </location>
</feature>
<dbReference type="InterPro" id="IPR048651">
    <property type="entry name" value="CRLF2-like_D1"/>
</dbReference>
<reference evidence="12" key="1">
    <citation type="submission" date="2019-08" db="EMBL/GenBank/DDBJ databases">
        <title>Three high-quality genomes provides insights into domestication of ducks.</title>
        <authorList>
            <person name="Hou Z.C."/>
            <person name="Zhu F."/>
            <person name="Yin Z.T."/>
            <person name="Zhang F."/>
        </authorList>
    </citation>
    <scope>NUCLEOTIDE SEQUENCE [LARGE SCALE GENOMIC DNA]</scope>
</reference>
<reference evidence="12" key="2">
    <citation type="submission" date="2025-08" db="UniProtKB">
        <authorList>
            <consortium name="Ensembl"/>
        </authorList>
    </citation>
    <scope>IDENTIFICATION</scope>
</reference>
<keyword evidence="4 10" id="KW-0732">Signal</keyword>
<dbReference type="GO" id="GO:0009897">
    <property type="term" value="C:external side of plasma membrane"/>
    <property type="evidence" value="ECO:0007669"/>
    <property type="project" value="TreeGrafter"/>
</dbReference>
<evidence type="ECO:0000256" key="8">
    <source>
        <dbReference type="ARBA" id="ARBA00023180"/>
    </source>
</evidence>
<dbReference type="Pfam" id="PF21605">
    <property type="entry name" value="CRLF2-like_D2"/>
    <property type="match status" value="1"/>
</dbReference>
<evidence type="ECO:0000256" key="7">
    <source>
        <dbReference type="ARBA" id="ARBA00023170"/>
    </source>
</evidence>
<evidence type="ECO:0000313" key="13">
    <source>
        <dbReference type="Proteomes" id="UP000694400"/>
    </source>
</evidence>
<evidence type="ECO:0000256" key="9">
    <source>
        <dbReference type="SAM" id="MobiDB-lite"/>
    </source>
</evidence>
<dbReference type="AlphaFoldDB" id="A0A8B9T4J0"/>
<protein>
    <submittedName>
        <fullName evidence="12">Interleukin 2 receptor subunit gamma</fullName>
    </submittedName>
</protein>
<sequence>MAVPMAFFAPVLLFFGLGPRLAASHGPTGVECVLFNEEYMTCKWGSRETLTANYSLYYWYETRLPMLECKHYLWDQGVSVGCHFNKSEIIQFQPFHVLLNASVNGQTLEIRSKRMELQDLVKPGAPVNLTIRNMSSNQLQLTWSSPYPKAQCLEHAVKYKSNKDTSWIEHGVKGDIFSFPSVDYEKYYTFYVRSKINSYCGSTQLWSEWSVPVVWGRNTTSKGRDVPTAPAPSPAPRWPCAGWVPTTRAPRRSRGGAAAEVLDPHGSRPHRLLPAAAGPRRPAGAHGEGLGHPHAPDPQPQQELRRALHHPQRELPGMGWSPQRHAGELQAQLQREHLPRERAALQGEPRAPVGWQQPPAGGARGPGWAP</sequence>